<feature type="region of interest" description="Disordered" evidence="1">
    <location>
        <begin position="144"/>
        <end position="174"/>
    </location>
</feature>
<feature type="compositionally biased region" description="Low complexity" evidence="1">
    <location>
        <begin position="19"/>
        <end position="38"/>
    </location>
</feature>
<comment type="caution">
    <text evidence="2">The sequence shown here is derived from an EMBL/GenBank/DDBJ whole genome shotgun (WGS) entry which is preliminary data.</text>
</comment>
<accession>A0A395SCK3</accession>
<keyword evidence="3" id="KW-1185">Reference proteome</keyword>
<evidence type="ECO:0000313" key="2">
    <source>
        <dbReference type="EMBL" id="RGP70138.1"/>
    </source>
</evidence>
<name>A0A395SCK3_FUSSP</name>
<reference evidence="2 3" key="1">
    <citation type="journal article" date="2018" name="PLoS Pathog.">
        <title>Evolution of structural diversity of trichothecenes, a family of toxins produced by plant pathogenic and entomopathogenic fungi.</title>
        <authorList>
            <person name="Proctor R.H."/>
            <person name="McCormick S.P."/>
            <person name="Kim H.S."/>
            <person name="Cardoza R.E."/>
            <person name="Stanley A.M."/>
            <person name="Lindo L."/>
            <person name="Kelly A."/>
            <person name="Brown D.W."/>
            <person name="Lee T."/>
            <person name="Vaughan M.M."/>
            <person name="Alexander N.J."/>
            <person name="Busman M."/>
            <person name="Gutierrez S."/>
        </authorList>
    </citation>
    <scope>NUCLEOTIDE SEQUENCE [LARGE SCALE GENOMIC DNA]</scope>
    <source>
        <strain evidence="2 3">NRRL 3299</strain>
    </source>
</reference>
<organism evidence="2 3">
    <name type="scientific">Fusarium sporotrichioides</name>
    <dbReference type="NCBI Taxonomy" id="5514"/>
    <lineage>
        <taxon>Eukaryota</taxon>
        <taxon>Fungi</taxon>
        <taxon>Dikarya</taxon>
        <taxon>Ascomycota</taxon>
        <taxon>Pezizomycotina</taxon>
        <taxon>Sordariomycetes</taxon>
        <taxon>Hypocreomycetidae</taxon>
        <taxon>Hypocreales</taxon>
        <taxon>Nectriaceae</taxon>
        <taxon>Fusarium</taxon>
    </lineage>
</organism>
<protein>
    <submittedName>
        <fullName evidence="2">Uncharacterized protein</fullName>
    </submittedName>
</protein>
<feature type="compositionally biased region" description="Polar residues" evidence="1">
    <location>
        <begin position="73"/>
        <end position="85"/>
    </location>
</feature>
<sequence>MSDRIEQIQGRQPLYLRGSDTSSTDTSPSGEFSSPTSSQRLHLRNMSGRDVGIEEEQPLILRTPRANALGDQSGKSPGTPTTPRSFNPEAAAFTPADPSSVESSAKKSIEEQRAERLRQINLIEDFLDREEAMNDFIWEQHTEWSAEDLAKEKEEKELEERRQKYGRYHKDSPK</sequence>
<dbReference type="EMBL" id="PXOF01000054">
    <property type="protein sequence ID" value="RGP70138.1"/>
    <property type="molecule type" value="Genomic_DNA"/>
</dbReference>
<evidence type="ECO:0000313" key="3">
    <source>
        <dbReference type="Proteomes" id="UP000266152"/>
    </source>
</evidence>
<gene>
    <name evidence="2" type="ORF">FSPOR_4250</name>
</gene>
<dbReference type="Proteomes" id="UP000266152">
    <property type="component" value="Unassembled WGS sequence"/>
</dbReference>
<feature type="region of interest" description="Disordered" evidence="1">
    <location>
        <begin position="1"/>
        <end position="112"/>
    </location>
</feature>
<dbReference type="AlphaFoldDB" id="A0A395SCK3"/>
<evidence type="ECO:0000256" key="1">
    <source>
        <dbReference type="SAM" id="MobiDB-lite"/>
    </source>
</evidence>
<proteinExistence type="predicted"/>